<evidence type="ECO:0000259" key="10">
    <source>
        <dbReference type="Pfam" id="PF00909"/>
    </source>
</evidence>
<dbReference type="InterPro" id="IPR018047">
    <property type="entry name" value="Ammonium_transpt_CS"/>
</dbReference>
<organism evidence="11 12">
    <name type="scientific">Deinococcus petrolearius</name>
    <dbReference type="NCBI Taxonomy" id="1751295"/>
    <lineage>
        <taxon>Bacteria</taxon>
        <taxon>Thermotogati</taxon>
        <taxon>Deinococcota</taxon>
        <taxon>Deinococci</taxon>
        <taxon>Deinococcales</taxon>
        <taxon>Deinococcaceae</taxon>
        <taxon>Deinococcus</taxon>
    </lineage>
</organism>
<feature type="transmembrane region" description="Helical" evidence="8">
    <location>
        <begin position="342"/>
        <end position="364"/>
    </location>
</feature>
<evidence type="ECO:0000313" key="12">
    <source>
        <dbReference type="Proteomes" id="UP001595979"/>
    </source>
</evidence>
<evidence type="ECO:0000256" key="4">
    <source>
        <dbReference type="ARBA" id="ARBA00022692"/>
    </source>
</evidence>
<name>A0ABW1DDU2_9DEIO</name>
<feature type="signal peptide" evidence="9">
    <location>
        <begin position="1"/>
        <end position="26"/>
    </location>
</feature>
<accession>A0ABW1DDU2</accession>
<dbReference type="Pfam" id="PF00909">
    <property type="entry name" value="Ammonium_transp"/>
    <property type="match status" value="1"/>
</dbReference>
<dbReference type="InterPro" id="IPR024041">
    <property type="entry name" value="NH4_transpt_AmtB-like_dom"/>
</dbReference>
<dbReference type="EMBL" id="JBHSOH010000003">
    <property type="protein sequence ID" value="MFC5846923.1"/>
    <property type="molecule type" value="Genomic_DNA"/>
</dbReference>
<feature type="transmembrane region" description="Helical" evidence="8">
    <location>
        <begin position="312"/>
        <end position="330"/>
    </location>
</feature>
<keyword evidence="4 8" id="KW-0812">Transmembrane</keyword>
<feature type="transmembrane region" description="Helical" evidence="8">
    <location>
        <begin position="376"/>
        <end position="398"/>
    </location>
</feature>
<reference evidence="12" key="1">
    <citation type="journal article" date="2019" name="Int. J. Syst. Evol. Microbiol.">
        <title>The Global Catalogue of Microorganisms (GCM) 10K type strain sequencing project: providing services to taxonomists for standard genome sequencing and annotation.</title>
        <authorList>
            <consortium name="The Broad Institute Genomics Platform"/>
            <consortium name="The Broad Institute Genome Sequencing Center for Infectious Disease"/>
            <person name="Wu L."/>
            <person name="Ma J."/>
        </authorList>
    </citation>
    <scope>NUCLEOTIDE SEQUENCE [LARGE SCALE GENOMIC DNA]</scope>
    <source>
        <strain evidence="12">CGMCC 1.15053</strain>
    </source>
</reference>
<dbReference type="SUPFAM" id="SSF111352">
    <property type="entry name" value="Ammonium transporter"/>
    <property type="match status" value="1"/>
</dbReference>
<evidence type="ECO:0000256" key="9">
    <source>
        <dbReference type="SAM" id="SignalP"/>
    </source>
</evidence>
<keyword evidence="5 8" id="KW-1133">Transmembrane helix</keyword>
<keyword evidence="7 8" id="KW-0924">Ammonia transport</keyword>
<evidence type="ECO:0000256" key="1">
    <source>
        <dbReference type="ARBA" id="ARBA00004141"/>
    </source>
</evidence>
<feature type="transmembrane region" description="Helical" evidence="8">
    <location>
        <begin position="190"/>
        <end position="213"/>
    </location>
</feature>
<comment type="caution">
    <text evidence="11">The sequence shown here is derived from an EMBL/GenBank/DDBJ whole genome shotgun (WGS) entry which is preliminary data.</text>
</comment>
<evidence type="ECO:0000256" key="8">
    <source>
        <dbReference type="RuleBase" id="RU362002"/>
    </source>
</evidence>
<protein>
    <recommendedName>
        <fullName evidence="8">Ammonium transporter</fullName>
    </recommendedName>
</protein>
<evidence type="ECO:0000256" key="7">
    <source>
        <dbReference type="ARBA" id="ARBA00023177"/>
    </source>
</evidence>
<feature type="transmembrane region" description="Helical" evidence="8">
    <location>
        <begin position="288"/>
        <end position="306"/>
    </location>
</feature>
<feature type="transmembrane region" description="Helical" evidence="8">
    <location>
        <begin position="157"/>
        <end position="178"/>
    </location>
</feature>
<feature type="domain" description="Ammonium transporter AmtB-like" evidence="10">
    <location>
        <begin position="42"/>
        <end position="428"/>
    </location>
</feature>
<keyword evidence="3 8" id="KW-0813">Transport</keyword>
<proteinExistence type="inferred from homology"/>
<keyword evidence="9" id="KW-0732">Signal</keyword>
<dbReference type="Gene3D" id="1.10.3430.10">
    <property type="entry name" value="Ammonium transporter AmtB like domains"/>
    <property type="match status" value="1"/>
</dbReference>
<sequence>MRRLDRTTARAAAPLLALALGGGALAQGAATPPPTLNSGDTAWMLTSAALVLLMTPGLAFFYGGLTRAQSVLNTMMMSVVSIGLVGVLWMLAGYTIAFGPGGNAFIGGFSNLGLEGLQGQLTGTIPSYVFAAFQAMFAIIALALISGAVIERMRFGAFVLFGGLWSLLIYSPLAHWVWSSDGWLFKDGALDFAGGTVIHISAGISALVAAFVLGPRIGFPRNAHIPHNVPLVLLGAGLLWFGWMGFNAGSAAAASQTAGLAFITTLIAPAAAMLTWLVWESSRAGKPTAVGAATGLVVGLVAITPACAFVTPWAAVVVGAVGATASYWAVQLKHRLRADDSLDVFACHGVAGIVGALLTGALAFTTGSGKPWGEQMLTQIVSVLASVVWAGVGSFVLLKLVGLVMPLRVPASQEVAGIDQSAHSEQGYSENETGLGAPVFLGGD</sequence>
<gene>
    <name evidence="11" type="ORF">ACFPQ6_01255</name>
</gene>
<evidence type="ECO:0000256" key="3">
    <source>
        <dbReference type="ARBA" id="ARBA00022448"/>
    </source>
</evidence>
<dbReference type="PANTHER" id="PTHR43029:SF10">
    <property type="entry name" value="AMMONIUM TRANSPORTER MEP2"/>
    <property type="match status" value="1"/>
</dbReference>
<comment type="subcellular location">
    <subcellularLocation>
        <location evidence="8">Cell membrane</location>
        <topology evidence="8">Multi-pass membrane protein</topology>
    </subcellularLocation>
    <subcellularLocation>
        <location evidence="1">Membrane</location>
        <topology evidence="1">Multi-pass membrane protein</topology>
    </subcellularLocation>
</comment>
<keyword evidence="6 8" id="KW-0472">Membrane</keyword>
<dbReference type="RefSeq" id="WP_380045558.1">
    <property type="nucleotide sequence ID" value="NZ_JBHSOH010000003.1"/>
</dbReference>
<evidence type="ECO:0000256" key="5">
    <source>
        <dbReference type="ARBA" id="ARBA00022989"/>
    </source>
</evidence>
<comment type="similarity">
    <text evidence="2 8">Belongs to the ammonia transporter channel (TC 1.A.11.2) family.</text>
</comment>
<feature type="transmembrane region" description="Helical" evidence="8">
    <location>
        <begin position="128"/>
        <end position="150"/>
    </location>
</feature>
<dbReference type="InterPro" id="IPR029020">
    <property type="entry name" value="Ammonium/urea_transptr"/>
</dbReference>
<keyword evidence="12" id="KW-1185">Reference proteome</keyword>
<feature type="transmembrane region" description="Helical" evidence="8">
    <location>
        <begin position="42"/>
        <end position="63"/>
    </location>
</feature>
<evidence type="ECO:0000256" key="2">
    <source>
        <dbReference type="ARBA" id="ARBA00005887"/>
    </source>
</evidence>
<feature type="transmembrane region" description="Helical" evidence="8">
    <location>
        <begin position="258"/>
        <end position="279"/>
    </location>
</feature>
<evidence type="ECO:0000313" key="11">
    <source>
        <dbReference type="EMBL" id="MFC5846923.1"/>
    </source>
</evidence>
<dbReference type="NCBIfam" id="TIGR00836">
    <property type="entry name" value="amt"/>
    <property type="match status" value="1"/>
</dbReference>
<dbReference type="InterPro" id="IPR001905">
    <property type="entry name" value="Ammonium_transpt"/>
</dbReference>
<feature type="chain" id="PRO_5046399855" description="Ammonium transporter" evidence="9">
    <location>
        <begin position="27"/>
        <end position="444"/>
    </location>
</feature>
<dbReference type="PANTHER" id="PTHR43029">
    <property type="entry name" value="AMMONIUM TRANSPORTER MEP2"/>
    <property type="match status" value="1"/>
</dbReference>
<evidence type="ECO:0000256" key="6">
    <source>
        <dbReference type="ARBA" id="ARBA00023136"/>
    </source>
</evidence>
<dbReference type="Proteomes" id="UP001595979">
    <property type="component" value="Unassembled WGS sequence"/>
</dbReference>
<dbReference type="PROSITE" id="PS01219">
    <property type="entry name" value="AMMONIUM_TRANSP"/>
    <property type="match status" value="1"/>
</dbReference>
<feature type="transmembrane region" description="Helical" evidence="8">
    <location>
        <begin position="75"/>
        <end position="97"/>
    </location>
</feature>
<feature type="transmembrane region" description="Helical" evidence="8">
    <location>
        <begin position="225"/>
        <end position="246"/>
    </location>
</feature>